<dbReference type="PANTHER" id="PTHR47637:SF1">
    <property type="entry name" value="CHAPERONE SURA"/>
    <property type="match status" value="1"/>
</dbReference>
<dbReference type="GO" id="GO:0003755">
    <property type="term" value="F:peptidyl-prolyl cis-trans isomerase activity"/>
    <property type="evidence" value="ECO:0007669"/>
    <property type="project" value="UniProtKB-KW"/>
</dbReference>
<keyword evidence="4 9" id="KW-0697">Rotamase</keyword>
<feature type="signal peptide" evidence="10">
    <location>
        <begin position="1"/>
        <end position="31"/>
    </location>
</feature>
<dbReference type="Gene3D" id="1.10.4030.10">
    <property type="entry name" value="Porin chaperone SurA, peptide-binding domain"/>
    <property type="match status" value="1"/>
</dbReference>
<reference evidence="12 13" key="1">
    <citation type="submission" date="2017-03" db="EMBL/GenBank/DDBJ databases">
        <authorList>
            <person name="Afonso C.L."/>
            <person name="Miller P.J."/>
            <person name="Scott M.A."/>
            <person name="Spackman E."/>
            <person name="Goraichik I."/>
            <person name="Dimitrov K.M."/>
            <person name="Suarez D.L."/>
            <person name="Swayne D.E."/>
        </authorList>
    </citation>
    <scope>NUCLEOTIDE SEQUENCE [LARGE SCALE GENOMIC DNA]</scope>
    <source>
        <strain evidence="12 13">CECT 7745</strain>
    </source>
</reference>
<evidence type="ECO:0000256" key="9">
    <source>
        <dbReference type="PROSITE-ProRule" id="PRU00278"/>
    </source>
</evidence>
<dbReference type="InterPro" id="IPR046357">
    <property type="entry name" value="PPIase_dom_sf"/>
</dbReference>
<evidence type="ECO:0000256" key="2">
    <source>
        <dbReference type="ARBA" id="ARBA00022729"/>
    </source>
</evidence>
<sequence length="413" mass="45142">MRVRMRNIFAAFARIAMIVGLAGATGMPAGAQNLFDTVITVNDQSITRYEIEQRARMLSLFRAPGDPAKLAREQLIEDRLKLDAAKADGIVVEDTDLQAGIEEFAGRANLEAEQMIRQLEGAGVARSTFREFVRAGISWREVTQSRFARRVSVSESDLERARSAVSGQAGVRVLLSEIIMPTDGVDPQVMQERATRISEITSEAEFSSAARNYSATASRDRGGRLNWQAITDLPPGLRQIVLGLGPGEVSDPLPIQGAIALFQLRDIEELEAPVQEYSAIEFAAYYIDGGRSEKALARAARIDADTDTCDDLYGIAHGQPETVLERGTKAPAELPTDIAFELSKLDPGEVSTTLTRANGQTLVLLMLCGRTPKLEDDGPTDEALSGFIRNQRLQAFSEGYLEQLLAEARIIEK</sequence>
<evidence type="ECO:0000256" key="3">
    <source>
        <dbReference type="ARBA" id="ARBA00022764"/>
    </source>
</evidence>
<dbReference type="SUPFAM" id="SSF109998">
    <property type="entry name" value="Triger factor/SurA peptide-binding domain-like"/>
    <property type="match status" value="1"/>
</dbReference>
<feature type="domain" description="PpiC" evidence="11">
    <location>
        <begin position="170"/>
        <end position="266"/>
    </location>
</feature>
<dbReference type="PROSITE" id="PS50198">
    <property type="entry name" value="PPIC_PPIASE_2"/>
    <property type="match status" value="1"/>
</dbReference>
<accession>A0A1X7BS00</accession>
<keyword evidence="2 10" id="KW-0732">Signal</keyword>
<keyword evidence="5" id="KW-0143">Chaperone</keyword>
<evidence type="ECO:0000256" key="5">
    <source>
        <dbReference type="ARBA" id="ARBA00023186"/>
    </source>
</evidence>
<dbReference type="Gene3D" id="3.10.50.40">
    <property type="match status" value="1"/>
</dbReference>
<dbReference type="InterPro" id="IPR000297">
    <property type="entry name" value="PPIase_PpiC"/>
</dbReference>
<evidence type="ECO:0000313" key="12">
    <source>
        <dbReference type="EMBL" id="SMC12385.1"/>
    </source>
</evidence>
<dbReference type="Pfam" id="PF09312">
    <property type="entry name" value="SurA_N"/>
    <property type="match status" value="1"/>
</dbReference>
<evidence type="ECO:0000259" key="11">
    <source>
        <dbReference type="PROSITE" id="PS50198"/>
    </source>
</evidence>
<dbReference type="InterPro" id="IPR050280">
    <property type="entry name" value="OMP_Chaperone_SurA"/>
</dbReference>
<evidence type="ECO:0000256" key="8">
    <source>
        <dbReference type="ARBA" id="ARBA00031484"/>
    </source>
</evidence>
<evidence type="ECO:0000256" key="7">
    <source>
        <dbReference type="ARBA" id="ARBA00030642"/>
    </source>
</evidence>
<dbReference type="InterPro" id="IPR027304">
    <property type="entry name" value="Trigger_fact/SurA_dom_sf"/>
</dbReference>
<dbReference type="RefSeq" id="WP_263286410.1">
    <property type="nucleotide sequence ID" value="NZ_JAIMIB010000006.1"/>
</dbReference>
<dbReference type="SUPFAM" id="SSF54534">
    <property type="entry name" value="FKBP-like"/>
    <property type="match status" value="1"/>
</dbReference>
<dbReference type="PANTHER" id="PTHR47637">
    <property type="entry name" value="CHAPERONE SURA"/>
    <property type="match status" value="1"/>
</dbReference>
<evidence type="ECO:0000313" key="13">
    <source>
        <dbReference type="Proteomes" id="UP000193224"/>
    </source>
</evidence>
<keyword evidence="3" id="KW-0574">Periplasm</keyword>
<keyword evidence="13" id="KW-1185">Reference proteome</keyword>
<dbReference type="EMBL" id="FWXB01000007">
    <property type="protein sequence ID" value="SMC12385.1"/>
    <property type="molecule type" value="Genomic_DNA"/>
</dbReference>
<evidence type="ECO:0000256" key="6">
    <source>
        <dbReference type="ARBA" id="ARBA00023235"/>
    </source>
</evidence>
<keyword evidence="6 9" id="KW-0413">Isomerase</keyword>
<protein>
    <recommendedName>
        <fullName evidence="1">Parvulin-like PPIase</fullName>
    </recommendedName>
    <alternativeName>
        <fullName evidence="7">Peptidyl-prolyl cis-trans isomerase plp</fullName>
    </alternativeName>
    <alternativeName>
        <fullName evidence="8">Rotamase plp</fullName>
    </alternativeName>
</protein>
<evidence type="ECO:0000256" key="1">
    <source>
        <dbReference type="ARBA" id="ARBA00018370"/>
    </source>
</evidence>
<name>A0A1X7BS00_9RHOB</name>
<dbReference type="Proteomes" id="UP000193224">
    <property type="component" value="Unassembled WGS sequence"/>
</dbReference>
<evidence type="ECO:0000256" key="10">
    <source>
        <dbReference type="SAM" id="SignalP"/>
    </source>
</evidence>
<proteinExistence type="predicted"/>
<evidence type="ECO:0000256" key="4">
    <source>
        <dbReference type="ARBA" id="ARBA00023110"/>
    </source>
</evidence>
<dbReference type="AlphaFoldDB" id="A0A1X7BS00"/>
<dbReference type="Pfam" id="PF00639">
    <property type="entry name" value="Rotamase"/>
    <property type="match status" value="1"/>
</dbReference>
<dbReference type="InterPro" id="IPR015391">
    <property type="entry name" value="SurA_N"/>
</dbReference>
<gene>
    <name evidence="12" type="primary">surA</name>
    <name evidence="12" type="ORF">ROA7745_02210</name>
</gene>
<feature type="chain" id="PRO_5013027568" description="Parvulin-like PPIase" evidence="10">
    <location>
        <begin position="32"/>
        <end position="413"/>
    </location>
</feature>
<organism evidence="12 13">
    <name type="scientific">Roseovarius aestuarii</name>
    <dbReference type="NCBI Taxonomy" id="475083"/>
    <lineage>
        <taxon>Bacteria</taxon>
        <taxon>Pseudomonadati</taxon>
        <taxon>Pseudomonadota</taxon>
        <taxon>Alphaproteobacteria</taxon>
        <taxon>Rhodobacterales</taxon>
        <taxon>Roseobacteraceae</taxon>
        <taxon>Roseovarius</taxon>
    </lineage>
</organism>